<proteinExistence type="predicted"/>
<protein>
    <submittedName>
        <fullName evidence="1">Uncharacterized protein</fullName>
    </submittedName>
</protein>
<reference evidence="1 2" key="1">
    <citation type="journal article" date="2020" name="Nat. Food">
        <title>A phased Vanilla planifolia genome enables genetic improvement of flavour and production.</title>
        <authorList>
            <person name="Hasing T."/>
            <person name="Tang H."/>
            <person name="Brym M."/>
            <person name="Khazi F."/>
            <person name="Huang T."/>
            <person name="Chambers A.H."/>
        </authorList>
    </citation>
    <scope>NUCLEOTIDE SEQUENCE [LARGE SCALE GENOMIC DNA]</scope>
    <source>
        <tissue evidence="1">Leaf</tissue>
    </source>
</reference>
<organism evidence="1 2">
    <name type="scientific">Vanilla planifolia</name>
    <name type="common">Vanilla</name>
    <dbReference type="NCBI Taxonomy" id="51239"/>
    <lineage>
        <taxon>Eukaryota</taxon>
        <taxon>Viridiplantae</taxon>
        <taxon>Streptophyta</taxon>
        <taxon>Embryophyta</taxon>
        <taxon>Tracheophyta</taxon>
        <taxon>Spermatophyta</taxon>
        <taxon>Magnoliopsida</taxon>
        <taxon>Liliopsida</taxon>
        <taxon>Asparagales</taxon>
        <taxon>Orchidaceae</taxon>
        <taxon>Vanilloideae</taxon>
        <taxon>Vanilleae</taxon>
        <taxon>Vanilla</taxon>
    </lineage>
</organism>
<name>A0A835U7T3_VANPL</name>
<dbReference type="Proteomes" id="UP000636800">
    <property type="component" value="Unassembled WGS sequence"/>
</dbReference>
<sequence>MRAPLQPYAYVAPLDHFSLIDKDEEKEQTYSLGIMFQAQIIPNEFQNRRVYFLIEEYQTMKVSLEKNLKREESNNLTLMPGKQMVNEYFKRKLEEDVCGCERRRRNVMQDIATKDGFRASGAASGWTIVKPMGRPG</sequence>
<evidence type="ECO:0000313" key="2">
    <source>
        <dbReference type="Proteomes" id="UP000636800"/>
    </source>
</evidence>
<evidence type="ECO:0000313" key="1">
    <source>
        <dbReference type="EMBL" id="KAG0451105.1"/>
    </source>
</evidence>
<dbReference type="OrthoDB" id="774445at2759"/>
<gene>
    <name evidence="1" type="ORF">HPP92_026594</name>
</gene>
<comment type="caution">
    <text evidence="1">The sequence shown here is derived from an EMBL/GenBank/DDBJ whole genome shotgun (WGS) entry which is preliminary data.</text>
</comment>
<keyword evidence="2" id="KW-1185">Reference proteome</keyword>
<accession>A0A835U7T3</accession>
<dbReference type="AlphaFoldDB" id="A0A835U7T3"/>
<dbReference type="EMBL" id="JADCNL010000076">
    <property type="protein sequence ID" value="KAG0451105.1"/>
    <property type="molecule type" value="Genomic_DNA"/>
</dbReference>